<comment type="caution">
    <text evidence="1">The sequence shown here is derived from an EMBL/GenBank/DDBJ whole genome shotgun (WGS) entry which is preliminary data.</text>
</comment>
<reference evidence="1" key="1">
    <citation type="submission" date="2019-07" db="EMBL/GenBank/DDBJ databases">
        <authorList>
            <person name="Dittberner H."/>
        </authorList>
    </citation>
    <scope>NUCLEOTIDE SEQUENCE [LARGE SCALE GENOMIC DNA]</scope>
</reference>
<gene>
    <name evidence="1" type="ORF">ANE_LOCUS26151</name>
</gene>
<organism evidence="1 2">
    <name type="scientific">Arabis nemorensis</name>
    <dbReference type="NCBI Taxonomy" id="586526"/>
    <lineage>
        <taxon>Eukaryota</taxon>
        <taxon>Viridiplantae</taxon>
        <taxon>Streptophyta</taxon>
        <taxon>Embryophyta</taxon>
        <taxon>Tracheophyta</taxon>
        <taxon>Spermatophyta</taxon>
        <taxon>Magnoliopsida</taxon>
        <taxon>eudicotyledons</taxon>
        <taxon>Gunneridae</taxon>
        <taxon>Pentapetalae</taxon>
        <taxon>rosids</taxon>
        <taxon>malvids</taxon>
        <taxon>Brassicales</taxon>
        <taxon>Brassicaceae</taxon>
        <taxon>Arabideae</taxon>
        <taxon>Arabis</taxon>
    </lineage>
</organism>
<sequence length="294" mass="32911">MDAAVRPNVPRRCFRGAFHPLTRGSILFVISVDHYHRRDLPGKLCLGKFYHSSLASIDFGETFDSDENLERSDLTLCLLTPNLHKLLLSNQSLSFLSDSPPLKGRRFRSHPRALLSHLRLVPLLLNSMLPVNPIQVSNLLGPQPSRSNVVKLIHLRPPTLVHSPDRLLILTVTSSQSTASIIAPSMARDWVAEEPLPSPRAVRSCQIYINGKEARVATLGGEARQQKLRRLDEQVPPQIPTGSLAHRRGQHWRSRISSSPLHLVKKHDCWAWPISSLLSWSPLGPLIYKAILGL</sequence>
<accession>A0A565CQ34</accession>
<evidence type="ECO:0000313" key="2">
    <source>
        <dbReference type="Proteomes" id="UP000489600"/>
    </source>
</evidence>
<dbReference type="EMBL" id="CABITT030000008">
    <property type="protein sequence ID" value="VVB15707.1"/>
    <property type="molecule type" value="Genomic_DNA"/>
</dbReference>
<keyword evidence="2" id="KW-1185">Reference proteome</keyword>
<name>A0A565CQ34_9BRAS</name>
<dbReference type="AlphaFoldDB" id="A0A565CQ34"/>
<protein>
    <submittedName>
        <fullName evidence="1">Uncharacterized protein</fullName>
    </submittedName>
</protein>
<dbReference type="Proteomes" id="UP000489600">
    <property type="component" value="Unassembled WGS sequence"/>
</dbReference>
<evidence type="ECO:0000313" key="1">
    <source>
        <dbReference type="EMBL" id="VVB15707.1"/>
    </source>
</evidence>
<proteinExistence type="predicted"/>